<proteinExistence type="predicted"/>
<evidence type="ECO:0000256" key="1">
    <source>
        <dbReference type="SAM" id="MobiDB-lite"/>
    </source>
</evidence>
<feature type="region of interest" description="Disordered" evidence="1">
    <location>
        <begin position="38"/>
        <end position="57"/>
    </location>
</feature>
<comment type="caution">
    <text evidence="2">The sequence shown here is derived from an EMBL/GenBank/DDBJ whole genome shotgun (WGS) entry which is preliminary data.</text>
</comment>
<evidence type="ECO:0000313" key="2">
    <source>
        <dbReference type="EMBL" id="GMN62443.1"/>
    </source>
</evidence>
<dbReference type="Proteomes" id="UP001187192">
    <property type="component" value="Unassembled WGS sequence"/>
</dbReference>
<sequence>MDVKNTYRHPITVAPTSLLGWPIVTARDQKPRSLATVRMAGSRGENHRSQYIGEAVDSGPFPVPSSLSPLPSLSLSLPNSLPNPTNQRSSISLPKATPCFSDFGAAIRQSFQAPALVSQFNVFSNSGSGSSSSVLCFSARETH</sequence>
<name>A0AA88DVK8_FICCA</name>
<keyword evidence="3" id="KW-1185">Reference proteome</keyword>
<organism evidence="2 3">
    <name type="scientific">Ficus carica</name>
    <name type="common">Common fig</name>
    <dbReference type="NCBI Taxonomy" id="3494"/>
    <lineage>
        <taxon>Eukaryota</taxon>
        <taxon>Viridiplantae</taxon>
        <taxon>Streptophyta</taxon>
        <taxon>Embryophyta</taxon>
        <taxon>Tracheophyta</taxon>
        <taxon>Spermatophyta</taxon>
        <taxon>Magnoliopsida</taxon>
        <taxon>eudicotyledons</taxon>
        <taxon>Gunneridae</taxon>
        <taxon>Pentapetalae</taxon>
        <taxon>rosids</taxon>
        <taxon>fabids</taxon>
        <taxon>Rosales</taxon>
        <taxon>Moraceae</taxon>
        <taxon>Ficeae</taxon>
        <taxon>Ficus</taxon>
    </lineage>
</organism>
<dbReference type="AlphaFoldDB" id="A0AA88DVK8"/>
<protein>
    <submittedName>
        <fullName evidence="2">Uncharacterized protein</fullName>
    </submittedName>
</protein>
<accession>A0AA88DVK8</accession>
<evidence type="ECO:0000313" key="3">
    <source>
        <dbReference type="Proteomes" id="UP001187192"/>
    </source>
</evidence>
<reference evidence="2" key="1">
    <citation type="submission" date="2023-07" db="EMBL/GenBank/DDBJ databases">
        <title>draft genome sequence of fig (Ficus carica).</title>
        <authorList>
            <person name="Takahashi T."/>
            <person name="Nishimura K."/>
        </authorList>
    </citation>
    <scope>NUCLEOTIDE SEQUENCE</scope>
</reference>
<gene>
    <name evidence="2" type="ORF">TIFTF001_031518</name>
</gene>
<dbReference type="EMBL" id="BTGU01000129">
    <property type="protein sequence ID" value="GMN62443.1"/>
    <property type="molecule type" value="Genomic_DNA"/>
</dbReference>